<keyword evidence="2" id="KW-0813">Transport</keyword>
<comment type="caution">
    <text evidence="4">The sequence shown here is derived from an EMBL/GenBank/DDBJ whole genome shotgun (WGS) entry which is preliminary data.</text>
</comment>
<proteinExistence type="inferred from homology"/>
<name>A0ABD2KNZ3_9BILA</name>
<evidence type="ECO:0000256" key="2">
    <source>
        <dbReference type="ARBA" id="ARBA00022448"/>
    </source>
</evidence>
<keyword evidence="3" id="KW-0653">Protein transport</keyword>
<dbReference type="GO" id="GO:0015031">
    <property type="term" value="P:protein transport"/>
    <property type="evidence" value="ECO:0007669"/>
    <property type="project" value="UniProtKB-KW"/>
</dbReference>
<evidence type="ECO:0000313" key="4">
    <source>
        <dbReference type="EMBL" id="KAL3104671.1"/>
    </source>
</evidence>
<dbReference type="Gene3D" id="1.25.10.10">
    <property type="entry name" value="Leucine-rich Repeat Variant"/>
    <property type="match status" value="1"/>
</dbReference>
<gene>
    <name evidence="4" type="ORF">niasHT_022382</name>
</gene>
<accession>A0ABD2KNZ3</accession>
<reference evidence="4 5" key="1">
    <citation type="submission" date="2024-10" db="EMBL/GenBank/DDBJ databases">
        <authorList>
            <person name="Kim D."/>
        </authorList>
    </citation>
    <scope>NUCLEOTIDE SEQUENCE [LARGE SCALE GENOMIC DNA]</scope>
    <source>
        <strain evidence="4">BH-2024</strain>
    </source>
</reference>
<dbReference type="Proteomes" id="UP001620626">
    <property type="component" value="Unassembled WGS sequence"/>
</dbReference>
<dbReference type="SUPFAM" id="SSF48371">
    <property type="entry name" value="ARM repeat"/>
    <property type="match status" value="1"/>
</dbReference>
<dbReference type="EMBL" id="JBICBT010000704">
    <property type="protein sequence ID" value="KAL3104671.1"/>
    <property type="molecule type" value="Genomic_DNA"/>
</dbReference>
<keyword evidence="5" id="KW-1185">Reference proteome</keyword>
<evidence type="ECO:0000256" key="1">
    <source>
        <dbReference type="ARBA" id="ARBA00010394"/>
    </source>
</evidence>
<evidence type="ECO:0000313" key="5">
    <source>
        <dbReference type="Proteomes" id="UP001620626"/>
    </source>
</evidence>
<comment type="similarity">
    <text evidence="1">Belongs to the importin alpha family.</text>
</comment>
<evidence type="ECO:0000256" key="3">
    <source>
        <dbReference type="ARBA" id="ARBA00022927"/>
    </source>
</evidence>
<dbReference type="InterPro" id="IPR016024">
    <property type="entry name" value="ARM-type_fold"/>
</dbReference>
<dbReference type="PANTHER" id="PTHR23316">
    <property type="entry name" value="IMPORTIN ALPHA"/>
    <property type="match status" value="1"/>
</dbReference>
<dbReference type="AlphaFoldDB" id="A0ABD2KNZ3"/>
<sequence length="167" mass="18475">MVHKGSKSTTNLEQPEYQEADARKIVIWCLANLLRGGINQMNLEFVARLIVALYDTIILNRSGGELLCHAVWSIAYLMDHAAVDGERIDLLLAQPGLVTSIVALLKSDSIRALTGALRTVGNIITGTDEQTTTILDFGNPFQLRFHVPTYSVSWATRKSAIRTHTKK</sequence>
<dbReference type="InterPro" id="IPR011989">
    <property type="entry name" value="ARM-like"/>
</dbReference>
<protein>
    <submittedName>
        <fullName evidence="4">Uncharacterized protein</fullName>
    </submittedName>
</protein>
<organism evidence="4 5">
    <name type="scientific">Heterodera trifolii</name>
    <dbReference type="NCBI Taxonomy" id="157864"/>
    <lineage>
        <taxon>Eukaryota</taxon>
        <taxon>Metazoa</taxon>
        <taxon>Ecdysozoa</taxon>
        <taxon>Nematoda</taxon>
        <taxon>Chromadorea</taxon>
        <taxon>Rhabditida</taxon>
        <taxon>Tylenchina</taxon>
        <taxon>Tylenchomorpha</taxon>
        <taxon>Tylenchoidea</taxon>
        <taxon>Heteroderidae</taxon>
        <taxon>Heteroderinae</taxon>
        <taxon>Heterodera</taxon>
    </lineage>
</organism>